<organism evidence="2">
    <name type="scientific">Arundo donax</name>
    <name type="common">Giant reed</name>
    <name type="synonym">Donax arundinaceus</name>
    <dbReference type="NCBI Taxonomy" id="35708"/>
    <lineage>
        <taxon>Eukaryota</taxon>
        <taxon>Viridiplantae</taxon>
        <taxon>Streptophyta</taxon>
        <taxon>Embryophyta</taxon>
        <taxon>Tracheophyta</taxon>
        <taxon>Spermatophyta</taxon>
        <taxon>Magnoliopsida</taxon>
        <taxon>Liliopsida</taxon>
        <taxon>Poales</taxon>
        <taxon>Poaceae</taxon>
        <taxon>PACMAD clade</taxon>
        <taxon>Arundinoideae</taxon>
        <taxon>Arundineae</taxon>
        <taxon>Arundo</taxon>
    </lineage>
</organism>
<dbReference type="AlphaFoldDB" id="A0A0A9FLY5"/>
<dbReference type="EMBL" id="GBRH01183866">
    <property type="protein sequence ID" value="JAE14030.1"/>
    <property type="molecule type" value="Transcribed_RNA"/>
</dbReference>
<reference evidence="2" key="2">
    <citation type="journal article" date="2015" name="Data Brief">
        <title>Shoot transcriptome of the giant reed, Arundo donax.</title>
        <authorList>
            <person name="Barrero R.A."/>
            <person name="Guerrero F.D."/>
            <person name="Moolhuijzen P."/>
            <person name="Goolsby J.A."/>
            <person name="Tidwell J."/>
            <person name="Bellgard S.E."/>
            <person name="Bellgard M.I."/>
        </authorList>
    </citation>
    <scope>NUCLEOTIDE SEQUENCE</scope>
    <source>
        <tissue evidence="2">Shoot tissue taken approximately 20 cm above the soil surface</tissue>
    </source>
</reference>
<accession>A0A0A9FLY5</accession>
<proteinExistence type="predicted"/>
<sequence length="39" mass="3956">MAPLAAEEQSCVQTGRVDASGASPPYHLGDALLVPSGFL</sequence>
<evidence type="ECO:0000256" key="1">
    <source>
        <dbReference type="SAM" id="MobiDB-lite"/>
    </source>
</evidence>
<reference evidence="2" key="1">
    <citation type="submission" date="2014-09" db="EMBL/GenBank/DDBJ databases">
        <authorList>
            <person name="Magalhaes I.L.F."/>
            <person name="Oliveira U."/>
            <person name="Santos F.R."/>
            <person name="Vidigal T.H.D.A."/>
            <person name="Brescovit A.D."/>
            <person name="Santos A.J."/>
        </authorList>
    </citation>
    <scope>NUCLEOTIDE SEQUENCE</scope>
    <source>
        <tissue evidence="2">Shoot tissue taken approximately 20 cm above the soil surface</tissue>
    </source>
</reference>
<name>A0A0A9FLY5_ARUDO</name>
<evidence type="ECO:0000313" key="2">
    <source>
        <dbReference type="EMBL" id="JAE14030.1"/>
    </source>
</evidence>
<feature type="region of interest" description="Disordered" evidence="1">
    <location>
        <begin position="1"/>
        <end position="26"/>
    </location>
</feature>
<protein>
    <submittedName>
        <fullName evidence="2">Uncharacterized protein</fullName>
    </submittedName>
</protein>